<keyword evidence="3" id="KW-1185">Reference proteome</keyword>
<gene>
    <name evidence="2" type="ORF">T440DRAFT_110233</name>
</gene>
<dbReference type="AlphaFoldDB" id="A0A6A7B4E3"/>
<evidence type="ECO:0000313" key="3">
    <source>
        <dbReference type="Proteomes" id="UP000799423"/>
    </source>
</evidence>
<proteinExistence type="predicted"/>
<feature type="region of interest" description="Disordered" evidence="1">
    <location>
        <begin position="1"/>
        <end position="25"/>
    </location>
</feature>
<evidence type="ECO:0000256" key="1">
    <source>
        <dbReference type="SAM" id="MobiDB-lite"/>
    </source>
</evidence>
<dbReference type="Proteomes" id="UP000799423">
    <property type="component" value="Unassembled WGS sequence"/>
</dbReference>
<reference evidence="2" key="1">
    <citation type="submission" date="2020-01" db="EMBL/GenBank/DDBJ databases">
        <authorList>
            <consortium name="DOE Joint Genome Institute"/>
            <person name="Haridas S."/>
            <person name="Albert R."/>
            <person name="Binder M."/>
            <person name="Bloem J."/>
            <person name="Labutti K."/>
            <person name="Salamov A."/>
            <person name="Andreopoulos B."/>
            <person name="Baker S.E."/>
            <person name="Barry K."/>
            <person name="Bills G."/>
            <person name="Bluhm B.H."/>
            <person name="Cannon C."/>
            <person name="Castanera R."/>
            <person name="Culley D.E."/>
            <person name="Daum C."/>
            <person name="Ezra D."/>
            <person name="Gonzalez J.B."/>
            <person name="Henrissat B."/>
            <person name="Kuo A."/>
            <person name="Liang C."/>
            <person name="Lipzen A."/>
            <person name="Lutzoni F."/>
            <person name="Magnuson J."/>
            <person name="Mondo S."/>
            <person name="Nolan M."/>
            <person name="Ohm R."/>
            <person name="Pangilinan J."/>
            <person name="Park H.-J."/>
            <person name="Ramirez L."/>
            <person name="Alfaro M."/>
            <person name="Sun H."/>
            <person name="Tritt A."/>
            <person name="Yoshinaga Y."/>
            <person name="Zwiers L.-H."/>
            <person name="Turgeon B.G."/>
            <person name="Goodwin S.B."/>
            <person name="Spatafora J.W."/>
            <person name="Crous P.W."/>
            <person name="Grigoriev I.V."/>
        </authorList>
    </citation>
    <scope>NUCLEOTIDE SEQUENCE</scope>
    <source>
        <strain evidence="2">IPT5</strain>
    </source>
</reference>
<name>A0A6A7B4E3_9PLEO</name>
<dbReference type="EMBL" id="MU006307">
    <property type="protein sequence ID" value="KAF2850290.1"/>
    <property type="molecule type" value="Genomic_DNA"/>
</dbReference>
<feature type="compositionally biased region" description="Polar residues" evidence="1">
    <location>
        <begin position="1"/>
        <end position="15"/>
    </location>
</feature>
<organism evidence="2 3">
    <name type="scientific">Plenodomus tracheiphilus IPT5</name>
    <dbReference type="NCBI Taxonomy" id="1408161"/>
    <lineage>
        <taxon>Eukaryota</taxon>
        <taxon>Fungi</taxon>
        <taxon>Dikarya</taxon>
        <taxon>Ascomycota</taxon>
        <taxon>Pezizomycotina</taxon>
        <taxon>Dothideomycetes</taxon>
        <taxon>Pleosporomycetidae</taxon>
        <taxon>Pleosporales</taxon>
        <taxon>Pleosporineae</taxon>
        <taxon>Leptosphaeriaceae</taxon>
        <taxon>Plenodomus</taxon>
    </lineage>
</organism>
<evidence type="ECO:0000313" key="2">
    <source>
        <dbReference type="EMBL" id="KAF2850290.1"/>
    </source>
</evidence>
<sequence>MNRTPAAVSRSSFTWQRQRQRQHQMRCRRHRDDVNRITISHHSVLHLVSSNARYRPNSSRSQQWASPTLILHPKQPLTKATQNYTSRHFSATQTLHKIVSDAPLPPFSHDTSITHIASVPACSCKAKFKPQHLLSKPTSTPPLPSGPYTASHKTCLPIIHAFVYIGSRSLAN</sequence>
<accession>A0A6A7B4E3</accession>
<protein>
    <submittedName>
        <fullName evidence="2">Uncharacterized protein</fullName>
    </submittedName>
</protein>